<proteinExistence type="predicted"/>
<sequence length="152" mass="16611">MCSNIKSRTHVERGCTSEIRSARWLYLNCSASLASSGNFQCAIWFSINCTAKAKSCDDVCRGAPNSPCTGIWTSFSPLIRPTEVEFEFTMNGRVDLPNACVVFTEKPFEGALPDCKVGVQFTVRGGMQLCGGGGNLVRISNDGKIQNDKWNK</sequence>
<feature type="non-terminal residue" evidence="1">
    <location>
        <position position="1"/>
    </location>
</feature>
<gene>
    <name evidence="1" type="ORF">PGLA1383_LOCUS8725</name>
</gene>
<reference evidence="1" key="1">
    <citation type="submission" date="2021-02" db="EMBL/GenBank/DDBJ databases">
        <authorList>
            <person name="Dougan E. K."/>
            <person name="Rhodes N."/>
            <person name="Thang M."/>
            <person name="Chan C."/>
        </authorList>
    </citation>
    <scope>NUCLEOTIDE SEQUENCE</scope>
</reference>
<keyword evidence="2" id="KW-1185">Reference proteome</keyword>
<evidence type="ECO:0000313" key="2">
    <source>
        <dbReference type="Proteomes" id="UP000654075"/>
    </source>
</evidence>
<protein>
    <submittedName>
        <fullName evidence="1">Uncharacterized protein</fullName>
    </submittedName>
</protein>
<evidence type="ECO:0000313" key="1">
    <source>
        <dbReference type="EMBL" id="CAE8589987.1"/>
    </source>
</evidence>
<dbReference type="Proteomes" id="UP000654075">
    <property type="component" value="Unassembled WGS sequence"/>
</dbReference>
<dbReference type="EMBL" id="CAJNNV010004009">
    <property type="protein sequence ID" value="CAE8589987.1"/>
    <property type="molecule type" value="Genomic_DNA"/>
</dbReference>
<accession>A0A813DUJ4</accession>
<name>A0A813DUJ4_POLGL</name>
<comment type="caution">
    <text evidence="1">The sequence shown here is derived from an EMBL/GenBank/DDBJ whole genome shotgun (WGS) entry which is preliminary data.</text>
</comment>
<organism evidence="1 2">
    <name type="scientific">Polarella glacialis</name>
    <name type="common">Dinoflagellate</name>
    <dbReference type="NCBI Taxonomy" id="89957"/>
    <lineage>
        <taxon>Eukaryota</taxon>
        <taxon>Sar</taxon>
        <taxon>Alveolata</taxon>
        <taxon>Dinophyceae</taxon>
        <taxon>Suessiales</taxon>
        <taxon>Suessiaceae</taxon>
        <taxon>Polarella</taxon>
    </lineage>
</organism>
<dbReference type="AlphaFoldDB" id="A0A813DUJ4"/>
<dbReference type="OrthoDB" id="265717at2759"/>